<reference evidence="2" key="1">
    <citation type="submission" date="2022-11" db="UniProtKB">
        <authorList>
            <consortium name="WormBaseParasite"/>
        </authorList>
    </citation>
    <scope>IDENTIFICATION</scope>
</reference>
<evidence type="ECO:0000313" key="2">
    <source>
        <dbReference type="WBParaSite" id="PS1159_v2.g2953.t1"/>
    </source>
</evidence>
<proteinExistence type="predicted"/>
<accession>A0AC35G9Q4</accession>
<evidence type="ECO:0000313" key="1">
    <source>
        <dbReference type="Proteomes" id="UP000887580"/>
    </source>
</evidence>
<sequence length="139" mass="15178">MVKVVLIFVILASFFAVVESINCVSAENGVIKDGNFSCPSIDTLCVTVTLKYDEQSSGLLYINKRQGCENATTWTVNGIVNKCNIAGNLTFEKDLGSASCCDKNLCNNDTPFFVYNSAAKNYSFIGFFVFLVSVSFFLA</sequence>
<dbReference type="WBParaSite" id="PS1159_v2.g2953.t1">
    <property type="protein sequence ID" value="PS1159_v2.g2953.t1"/>
    <property type="gene ID" value="PS1159_v2.g2953"/>
</dbReference>
<dbReference type="Proteomes" id="UP000887580">
    <property type="component" value="Unplaced"/>
</dbReference>
<name>A0AC35G9Q4_9BILA</name>
<organism evidence="1 2">
    <name type="scientific">Panagrolaimus sp. PS1159</name>
    <dbReference type="NCBI Taxonomy" id="55785"/>
    <lineage>
        <taxon>Eukaryota</taxon>
        <taxon>Metazoa</taxon>
        <taxon>Ecdysozoa</taxon>
        <taxon>Nematoda</taxon>
        <taxon>Chromadorea</taxon>
        <taxon>Rhabditida</taxon>
        <taxon>Tylenchina</taxon>
        <taxon>Panagrolaimomorpha</taxon>
        <taxon>Panagrolaimoidea</taxon>
        <taxon>Panagrolaimidae</taxon>
        <taxon>Panagrolaimus</taxon>
    </lineage>
</organism>
<protein>
    <submittedName>
        <fullName evidence="2">UPAR/Ly6 domain-containing protein</fullName>
    </submittedName>
</protein>